<proteinExistence type="predicted"/>
<dbReference type="InterPro" id="IPR051466">
    <property type="entry name" value="D-amino_acid_metab_enzyme"/>
</dbReference>
<dbReference type="SUPFAM" id="SSF51419">
    <property type="entry name" value="PLP-binding barrel"/>
    <property type="match status" value="1"/>
</dbReference>
<evidence type="ECO:0000313" key="3">
    <source>
        <dbReference type="Proteomes" id="UP000664382"/>
    </source>
</evidence>
<gene>
    <name evidence="2" type="ORF">J4H92_10790</name>
</gene>
<reference evidence="2" key="1">
    <citation type="submission" date="2021-03" db="EMBL/GenBank/DDBJ databases">
        <title>Leucobacter chromiisoli sp. nov., isolated from chromium-containing soil of chemical plant.</title>
        <authorList>
            <person name="Xu Z."/>
        </authorList>
    </citation>
    <scope>NUCLEOTIDE SEQUENCE</scope>
    <source>
        <strain evidence="2">S27</strain>
    </source>
</reference>
<dbReference type="Gene3D" id="2.40.37.20">
    <property type="entry name" value="D-serine dehydratase-like domain"/>
    <property type="match status" value="1"/>
</dbReference>
<protein>
    <submittedName>
        <fullName evidence="2">Alanine racemase</fullName>
    </submittedName>
</protein>
<evidence type="ECO:0000313" key="2">
    <source>
        <dbReference type="EMBL" id="MBO1902434.1"/>
    </source>
</evidence>
<dbReference type="Proteomes" id="UP000664382">
    <property type="component" value="Unassembled WGS sequence"/>
</dbReference>
<dbReference type="PANTHER" id="PTHR28004:SF8">
    <property type="entry name" value="D-SERINE DEAMINASE"/>
    <property type="match status" value="1"/>
</dbReference>
<dbReference type="Pfam" id="PF14031">
    <property type="entry name" value="D-ser_dehydrat"/>
    <property type="match status" value="1"/>
</dbReference>
<comment type="caution">
    <text evidence="2">The sequence shown here is derived from an EMBL/GenBank/DDBJ whole genome shotgun (WGS) entry which is preliminary data.</text>
</comment>
<dbReference type="Gene3D" id="3.20.20.10">
    <property type="entry name" value="Alanine racemase"/>
    <property type="match status" value="1"/>
</dbReference>
<accession>A0A939MSZ1</accession>
<organism evidence="2 3">
    <name type="scientific">Leucobacter weissii</name>
    <dbReference type="NCBI Taxonomy" id="1983706"/>
    <lineage>
        <taxon>Bacteria</taxon>
        <taxon>Bacillati</taxon>
        <taxon>Actinomycetota</taxon>
        <taxon>Actinomycetes</taxon>
        <taxon>Micrococcales</taxon>
        <taxon>Microbacteriaceae</taxon>
        <taxon>Leucobacter</taxon>
    </lineage>
</organism>
<dbReference type="InterPro" id="IPR026956">
    <property type="entry name" value="D-ser_dehydrat-like_dom"/>
</dbReference>
<sequence length="374" mass="39478">MTLDLQAVRRNERTMLDWVGAHGAELFPHGKTTMSPALWRQALEAGAHGITFATGWQARAGLEHGVPSVMLANNLVDPVAIRSLTAFLDRHPERRMTVWADSVPAVRALESERRAIDAETPVDVLVDVGAGGGRTGARSLAEVRATAEAITAAATLRLAGVTGWEGPFGADRSARSLTAVRDYLDRVGEAARLLHREGLIGRSAPPIVSAGGSAYPDLVLERLGGALPELRLVLRSGAFQVHDDGLYTRVSPLREGSSALEPSMRVWARVLSIPEAGLALLDAGKRDLAFDVDLPIVLDAADLGGDAATFEVVSLNDQHAFLTGSGVARLNVGQVVPLGLSHPCTVFDKWPVIATVEGAASPDPVVTGAIATLF</sequence>
<dbReference type="AlphaFoldDB" id="A0A939MSZ1"/>
<evidence type="ECO:0000259" key="1">
    <source>
        <dbReference type="SMART" id="SM01119"/>
    </source>
</evidence>
<dbReference type="InterPro" id="IPR042208">
    <property type="entry name" value="D-ser_dehydrat-like_sf"/>
</dbReference>
<dbReference type="EMBL" id="JAGDYM010000011">
    <property type="protein sequence ID" value="MBO1902434.1"/>
    <property type="molecule type" value="Genomic_DNA"/>
</dbReference>
<feature type="domain" description="D-serine dehydratase-like" evidence="1">
    <location>
        <begin position="263"/>
        <end position="357"/>
    </location>
</feature>
<name>A0A939MSZ1_9MICO</name>
<dbReference type="InterPro" id="IPR029066">
    <property type="entry name" value="PLP-binding_barrel"/>
</dbReference>
<dbReference type="SMART" id="SM01119">
    <property type="entry name" value="D-ser_dehydrat"/>
    <property type="match status" value="1"/>
</dbReference>
<keyword evidence="3" id="KW-1185">Reference proteome</keyword>
<dbReference type="PANTHER" id="PTHR28004">
    <property type="entry name" value="ZGC:162816-RELATED"/>
    <property type="match status" value="1"/>
</dbReference>